<dbReference type="Gene3D" id="1.10.287.810">
    <property type="entry name" value="Mitochondrial import inner membrane translocase subunit tim13 like domains"/>
    <property type="match status" value="1"/>
</dbReference>
<proteinExistence type="predicted"/>
<protein>
    <submittedName>
        <fullName evidence="3">Translocase of inner mitochondrial membrane 13</fullName>
    </submittedName>
</protein>
<evidence type="ECO:0000313" key="4">
    <source>
        <dbReference type="Proteomes" id="UP000314985"/>
    </source>
</evidence>
<dbReference type="Ensembl" id="ENSSSCT00070053070.1">
    <property type="protein sequence ID" value="ENSSSCP00070044959.1"/>
    <property type="gene ID" value="ENSSSCG00070026480.1"/>
</dbReference>
<sequence>MEGGFGSDFGSSGSGKLDPGLIMEQVKVQIAVANAQELLQRMTDKCFRKCIGKPGGSLDNSEQVKPREPDWSWAPTDREVSAPARTNGAVRWARAQSAAGSVGGPSQRSRPEPRALPVPRSASPCAWTATWTPGTPCPVPTTLGCSENEPTCDRDAPAAHFPPHPTPSSISINAVCEAGANVCVLPARSL</sequence>
<organism evidence="3 4">
    <name type="scientific">Sus scrofa</name>
    <name type="common">Pig</name>
    <dbReference type="NCBI Taxonomy" id="9823"/>
    <lineage>
        <taxon>Eukaryota</taxon>
        <taxon>Metazoa</taxon>
        <taxon>Chordata</taxon>
        <taxon>Craniata</taxon>
        <taxon>Vertebrata</taxon>
        <taxon>Euteleostomi</taxon>
        <taxon>Mammalia</taxon>
        <taxon>Eutheria</taxon>
        <taxon>Laurasiatheria</taxon>
        <taxon>Artiodactyla</taxon>
        <taxon>Suina</taxon>
        <taxon>Suidae</taxon>
        <taxon>Sus</taxon>
    </lineage>
</organism>
<feature type="region of interest" description="Disordered" evidence="1">
    <location>
        <begin position="52"/>
        <end position="121"/>
    </location>
</feature>
<feature type="compositionally biased region" description="Basic and acidic residues" evidence="1">
    <location>
        <begin position="62"/>
        <end position="80"/>
    </location>
</feature>
<gene>
    <name evidence="3" type="primary">TIMM13</name>
</gene>
<reference evidence="3 4" key="1">
    <citation type="submission" date="2017-08" db="EMBL/GenBank/DDBJ databases">
        <title>USMARCv1.0.</title>
        <authorList>
            <person name="Hannum G.I."/>
            <person name="Koren S."/>
            <person name="Schroeder S.G."/>
            <person name="Chin S.C."/>
            <person name="Nonneman D.J."/>
            <person name="Becker S.A."/>
            <person name="Rosen B.D."/>
            <person name="Bickhart D.M."/>
            <person name="Putnam N.H."/>
            <person name="Green R.E."/>
            <person name="Tuggle C.K."/>
            <person name="Liu H."/>
            <person name="Rohrer G.A."/>
            <person name="Warr A."/>
            <person name="Hall R."/>
            <person name="Kim K."/>
            <person name="Hume D.A."/>
            <person name="Talbot R."/>
            <person name="Chow W."/>
            <person name="Howe K."/>
            <person name="Schwartz A.S."/>
            <person name="Watson M."/>
            <person name="Archibald A.L."/>
            <person name="Phillippy A.M."/>
            <person name="Smith T.P.L."/>
        </authorList>
    </citation>
    <scope>NUCLEOTIDE SEQUENCE [LARGE SCALE GENOMIC DNA]</scope>
</reference>
<accession>A0A4X1VTJ6</accession>
<dbReference type="AlphaFoldDB" id="A0A4X1VTJ6"/>
<dbReference type="InterPro" id="IPR035427">
    <property type="entry name" value="Tim10-like_dom_sf"/>
</dbReference>
<evidence type="ECO:0000256" key="1">
    <source>
        <dbReference type="SAM" id="MobiDB-lite"/>
    </source>
</evidence>
<dbReference type="Pfam" id="PF02953">
    <property type="entry name" value="zf-Tim10_DDP"/>
    <property type="match status" value="1"/>
</dbReference>
<reference evidence="3" key="2">
    <citation type="submission" date="2025-08" db="UniProtKB">
        <authorList>
            <consortium name="Ensembl"/>
        </authorList>
    </citation>
    <scope>IDENTIFICATION</scope>
</reference>
<evidence type="ECO:0000313" key="3">
    <source>
        <dbReference type="Ensembl" id="ENSSSCP00070044959.1"/>
    </source>
</evidence>
<dbReference type="InterPro" id="IPR004217">
    <property type="entry name" value="Tim10-like"/>
</dbReference>
<name>A0A4X1VTJ6_PIG</name>
<dbReference type="SUPFAM" id="SSF144122">
    <property type="entry name" value="Tim10-like"/>
    <property type="match status" value="1"/>
</dbReference>
<evidence type="ECO:0000259" key="2">
    <source>
        <dbReference type="Pfam" id="PF02953"/>
    </source>
</evidence>
<feature type="domain" description="Tim10-like" evidence="2">
    <location>
        <begin position="25"/>
        <end position="63"/>
    </location>
</feature>
<dbReference type="Proteomes" id="UP000314985">
    <property type="component" value="Chromosome 2"/>
</dbReference>